<keyword evidence="3" id="KW-0843">Virulence</keyword>
<feature type="domain" description="GH18" evidence="8">
    <location>
        <begin position="17"/>
        <end position="428"/>
    </location>
</feature>
<reference evidence="10" key="1">
    <citation type="journal article" date="2014" name="Genome Announc.">
        <title>Draft genome sequence of the formaldehyde-resistant fungus Byssochlamys spectabilis No. 5 (anamorph Paecilomyces variotii No. 5) (NBRC109023).</title>
        <authorList>
            <person name="Oka T."/>
            <person name="Ekino K."/>
            <person name="Fukuda K."/>
            <person name="Nomura Y."/>
        </authorList>
    </citation>
    <scope>NUCLEOTIDE SEQUENCE [LARGE SCALE GENOMIC DNA]</scope>
    <source>
        <strain evidence="10">No. 5 / NBRC 109023</strain>
    </source>
</reference>
<dbReference type="SUPFAM" id="SSF57016">
    <property type="entry name" value="Plant lectins/antimicrobial peptides"/>
    <property type="match status" value="1"/>
</dbReference>
<dbReference type="InterPro" id="IPR001223">
    <property type="entry name" value="Glyco_hydro18_cat"/>
</dbReference>
<feature type="compositionally biased region" description="Low complexity" evidence="5">
    <location>
        <begin position="427"/>
        <end position="444"/>
    </location>
</feature>
<evidence type="ECO:0000259" key="8">
    <source>
        <dbReference type="PROSITE" id="PS51910"/>
    </source>
</evidence>
<name>V5FUQ0_BYSSN</name>
<protein>
    <recommendedName>
        <fullName evidence="1">chitinase</fullName>
        <ecNumber evidence="1">3.2.1.14</ecNumber>
    </recommendedName>
</protein>
<dbReference type="PROSITE" id="PS51910">
    <property type="entry name" value="GH18_2"/>
    <property type="match status" value="1"/>
</dbReference>
<dbReference type="SUPFAM" id="SSF51445">
    <property type="entry name" value="(Trans)glycosidases"/>
    <property type="match status" value="1"/>
</dbReference>
<dbReference type="GO" id="GO:0005975">
    <property type="term" value="P:carbohydrate metabolic process"/>
    <property type="evidence" value="ECO:0007669"/>
    <property type="project" value="InterPro"/>
</dbReference>
<dbReference type="GO" id="GO:0008843">
    <property type="term" value="F:endochitinase activity"/>
    <property type="evidence" value="ECO:0007669"/>
    <property type="project" value="UniProtKB-EC"/>
</dbReference>
<dbReference type="InterPro" id="IPR018371">
    <property type="entry name" value="Chitin-binding_1_CS"/>
</dbReference>
<dbReference type="GO" id="GO:0006032">
    <property type="term" value="P:chitin catabolic process"/>
    <property type="evidence" value="ECO:0007669"/>
    <property type="project" value="TreeGrafter"/>
</dbReference>
<evidence type="ECO:0000256" key="1">
    <source>
        <dbReference type="ARBA" id="ARBA00012729"/>
    </source>
</evidence>
<dbReference type="PANTHER" id="PTHR11177:SF337">
    <property type="entry name" value="CHITINASE"/>
    <property type="match status" value="1"/>
</dbReference>
<evidence type="ECO:0000256" key="2">
    <source>
        <dbReference type="ARBA" id="ARBA00022669"/>
    </source>
</evidence>
<dbReference type="Pfam" id="PF00704">
    <property type="entry name" value="Glyco_hydro_18"/>
    <property type="match status" value="1"/>
</dbReference>
<dbReference type="Proteomes" id="UP000018001">
    <property type="component" value="Unassembled WGS sequence"/>
</dbReference>
<dbReference type="SMART" id="SM00270">
    <property type="entry name" value="ChtBD1"/>
    <property type="match status" value="1"/>
</dbReference>
<organism evidence="9 10">
    <name type="scientific">Byssochlamys spectabilis (strain No. 5 / NBRC 109023)</name>
    <name type="common">Paecilomyces variotii</name>
    <dbReference type="NCBI Taxonomy" id="1356009"/>
    <lineage>
        <taxon>Eukaryota</taxon>
        <taxon>Fungi</taxon>
        <taxon>Dikarya</taxon>
        <taxon>Ascomycota</taxon>
        <taxon>Pezizomycotina</taxon>
        <taxon>Eurotiomycetes</taxon>
        <taxon>Eurotiomycetidae</taxon>
        <taxon>Eurotiales</taxon>
        <taxon>Thermoascaceae</taxon>
        <taxon>Paecilomyces</taxon>
    </lineage>
</organism>
<dbReference type="Pfam" id="PF00187">
    <property type="entry name" value="Chitin_bind_1"/>
    <property type="match status" value="1"/>
</dbReference>
<dbReference type="eggNOG" id="KOG2806">
    <property type="taxonomic scope" value="Eukaryota"/>
</dbReference>
<evidence type="ECO:0000313" key="10">
    <source>
        <dbReference type="Proteomes" id="UP000018001"/>
    </source>
</evidence>
<sequence>MLVFFLLSLLAAQATALRFVMYIDQYHITDLPNNTQTTGITHAIMGFANSTLFASDPAGQYTPFQPVSQMRSRFSKDTKVMIAIGGWGDTSGFSKGAKDDASRALYAKNVAAMIESVGADGVDIDWEYPGGNGQDYKQVPNSDKVSEIQTYPLFLQALRKALGKDKLISIAVPGLHRDMIAFTNETGPKIWPSVDFVNVMSYDLMNRRDNVTKHHSSIQGSLESVNNYTAIGLDPAKINLGIAYYAKWFTTDPNSDCATHPLGCKVVPLENPDGSDNGKSGALTFEKANMAPPPSGLKESTDGTCGFDKGTKCPSGQCCSQYGSCGTTSDFCNTGCMSDYGECKGISITDSWRRAQENGTTDKVAGGQYYWDSKVNLFWTWDTPALITQKFPDIVSAKKLGGVMAWSLGEDTYNWSHLNAMRQGVQNSTSSSNGTSSRMMPSSC</sequence>
<dbReference type="Gene3D" id="3.30.60.10">
    <property type="entry name" value="Endochitinase-like"/>
    <property type="match status" value="1"/>
</dbReference>
<dbReference type="PROSITE" id="PS50941">
    <property type="entry name" value="CHIT_BIND_I_2"/>
    <property type="match status" value="1"/>
</dbReference>
<dbReference type="PROSITE" id="PS00026">
    <property type="entry name" value="CHIT_BIND_I_1"/>
    <property type="match status" value="1"/>
</dbReference>
<gene>
    <name evidence="9" type="ORF">PVAR5_0928</name>
</gene>
<evidence type="ECO:0000256" key="5">
    <source>
        <dbReference type="SAM" id="MobiDB-lite"/>
    </source>
</evidence>
<dbReference type="HOGENOM" id="CLU_031465_1_0_1"/>
<keyword evidence="4" id="KW-1015">Disulfide bond</keyword>
<dbReference type="GO" id="GO:0008061">
    <property type="term" value="F:chitin binding"/>
    <property type="evidence" value="ECO:0007669"/>
    <property type="project" value="UniProtKB-UniRule"/>
</dbReference>
<dbReference type="InterPro" id="IPR050314">
    <property type="entry name" value="Glycosyl_Hydrlase_18"/>
</dbReference>
<feature type="domain" description="Chitin-binding type-1" evidence="7">
    <location>
        <begin position="302"/>
        <end position="345"/>
    </location>
</feature>
<evidence type="ECO:0000256" key="3">
    <source>
        <dbReference type="ARBA" id="ARBA00023026"/>
    </source>
</evidence>
<keyword evidence="9" id="KW-0378">Hydrolase</keyword>
<dbReference type="InParanoid" id="V5FUQ0"/>
<comment type="caution">
    <text evidence="9">The sequence shown here is derived from an EMBL/GenBank/DDBJ whole genome shotgun (WGS) entry which is preliminary data.</text>
</comment>
<feature type="region of interest" description="Disordered" evidence="5">
    <location>
        <begin position="424"/>
        <end position="444"/>
    </location>
</feature>
<feature type="disulfide bond" evidence="4">
    <location>
        <begin position="318"/>
        <end position="332"/>
    </location>
</feature>
<dbReference type="InterPro" id="IPR036861">
    <property type="entry name" value="Endochitinase-like_sf"/>
</dbReference>
<evidence type="ECO:0000256" key="4">
    <source>
        <dbReference type="PROSITE-ProRule" id="PRU00261"/>
    </source>
</evidence>
<feature type="chain" id="PRO_5004733155" description="chitinase" evidence="6">
    <location>
        <begin position="17"/>
        <end position="444"/>
    </location>
</feature>
<evidence type="ECO:0000259" key="7">
    <source>
        <dbReference type="PROSITE" id="PS50941"/>
    </source>
</evidence>
<keyword evidence="10" id="KW-1185">Reference proteome</keyword>
<comment type="caution">
    <text evidence="4">Lacks conserved residue(s) required for the propagation of feature annotation.</text>
</comment>
<dbReference type="InterPro" id="IPR001002">
    <property type="entry name" value="Chitin-bd_1"/>
</dbReference>
<dbReference type="AlphaFoldDB" id="V5FUQ0"/>
<feature type="disulfide bond" evidence="4">
    <location>
        <begin position="313"/>
        <end position="325"/>
    </location>
</feature>
<dbReference type="InterPro" id="IPR011583">
    <property type="entry name" value="Chitinase_II/V-like_cat"/>
</dbReference>
<dbReference type="PANTHER" id="PTHR11177">
    <property type="entry name" value="CHITINASE"/>
    <property type="match status" value="1"/>
</dbReference>
<dbReference type="CDD" id="cd11618">
    <property type="entry name" value="ChtBD1_1"/>
    <property type="match status" value="1"/>
</dbReference>
<dbReference type="EMBL" id="BAUL01000023">
    <property type="protein sequence ID" value="GAD92337.1"/>
    <property type="molecule type" value="Genomic_DNA"/>
</dbReference>
<keyword evidence="6" id="KW-0732">Signal</keyword>
<dbReference type="Gene3D" id="3.20.20.80">
    <property type="entry name" value="Glycosidases"/>
    <property type="match status" value="1"/>
</dbReference>
<dbReference type="InterPro" id="IPR017853">
    <property type="entry name" value="GH"/>
</dbReference>
<evidence type="ECO:0000313" key="9">
    <source>
        <dbReference type="EMBL" id="GAD92337.1"/>
    </source>
</evidence>
<dbReference type="OrthoDB" id="73875at2759"/>
<keyword evidence="2 4" id="KW-0147">Chitin-binding</keyword>
<evidence type="ECO:0000256" key="6">
    <source>
        <dbReference type="SAM" id="SignalP"/>
    </source>
</evidence>
<dbReference type="SMART" id="SM00636">
    <property type="entry name" value="Glyco_18"/>
    <property type="match status" value="1"/>
</dbReference>
<dbReference type="EC" id="3.2.1.14" evidence="1"/>
<dbReference type="FunFam" id="3.20.20.80:FF:000159">
    <property type="entry name" value="Class V chitinase, putative"/>
    <property type="match status" value="1"/>
</dbReference>
<accession>V5FUQ0</accession>
<feature type="signal peptide" evidence="6">
    <location>
        <begin position="1"/>
        <end position="16"/>
    </location>
</feature>
<dbReference type="CDD" id="cd00598">
    <property type="entry name" value="GH18_chitinase-like"/>
    <property type="match status" value="1"/>
</dbReference>
<proteinExistence type="predicted"/>
<dbReference type="GO" id="GO:0005576">
    <property type="term" value="C:extracellular region"/>
    <property type="evidence" value="ECO:0007669"/>
    <property type="project" value="TreeGrafter"/>
</dbReference>